<organism evidence="8 9">
    <name type="scientific">Nonomuraea coxensis DSM 45129</name>
    <dbReference type="NCBI Taxonomy" id="1122611"/>
    <lineage>
        <taxon>Bacteria</taxon>
        <taxon>Bacillati</taxon>
        <taxon>Actinomycetota</taxon>
        <taxon>Actinomycetes</taxon>
        <taxon>Streptosporangiales</taxon>
        <taxon>Streptosporangiaceae</taxon>
        <taxon>Nonomuraea</taxon>
    </lineage>
</organism>
<proteinExistence type="predicted"/>
<evidence type="ECO:0000256" key="5">
    <source>
        <dbReference type="ARBA" id="ARBA00023136"/>
    </source>
</evidence>
<keyword evidence="9" id="KW-1185">Reference proteome</keyword>
<reference evidence="8 9" key="1">
    <citation type="journal article" date="2021" name="ACS Chem. Biol.">
        <title>Genomic-Led Discovery of a Novel Glycopeptide Antibiotic by Nonomuraea coxensis DSM 45129.</title>
        <authorList>
            <person name="Yushchuk O."/>
            <person name="Vior N.M."/>
            <person name="Andreo-Vidal A."/>
            <person name="Berini F."/>
            <person name="Ruckert C."/>
            <person name="Busche T."/>
            <person name="Binda E."/>
            <person name="Kalinowski J."/>
            <person name="Truman A.W."/>
            <person name="Marinelli F."/>
        </authorList>
    </citation>
    <scope>NUCLEOTIDE SEQUENCE [LARGE SCALE GENOMIC DNA]</scope>
    <source>
        <strain evidence="8 9">DSM 45129</strain>
    </source>
</reference>
<comment type="subcellular location">
    <subcellularLocation>
        <location evidence="1">Cell membrane</location>
        <topology evidence="1">Multi-pass membrane protein</topology>
    </subcellularLocation>
</comment>
<feature type="transmembrane region" description="Helical" evidence="6">
    <location>
        <begin position="424"/>
        <end position="457"/>
    </location>
</feature>
<keyword evidence="2" id="KW-1003">Cell membrane</keyword>
<evidence type="ECO:0000313" key="8">
    <source>
        <dbReference type="EMBL" id="QYC45821.1"/>
    </source>
</evidence>
<evidence type="ECO:0000256" key="6">
    <source>
        <dbReference type="SAM" id="Phobius"/>
    </source>
</evidence>
<dbReference type="EMBL" id="CP068985">
    <property type="protein sequence ID" value="QYC45821.1"/>
    <property type="molecule type" value="Genomic_DNA"/>
</dbReference>
<evidence type="ECO:0000256" key="3">
    <source>
        <dbReference type="ARBA" id="ARBA00022692"/>
    </source>
</evidence>
<evidence type="ECO:0000256" key="1">
    <source>
        <dbReference type="ARBA" id="ARBA00004651"/>
    </source>
</evidence>
<feature type="transmembrane region" description="Helical" evidence="6">
    <location>
        <begin position="20"/>
        <end position="49"/>
    </location>
</feature>
<accession>A0ABX8UED6</accession>
<keyword evidence="5 6" id="KW-0472">Membrane</keyword>
<evidence type="ECO:0000256" key="4">
    <source>
        <dbReference type="ARBA" id="ARBA00022989"/>
    </source>
</evidence>
<feature type="transmembrane region" description="Helical" evidence="6">
    <location>
        <begin position="94"/>
        <end position="127"/>
    </location>
</feature>
<dbReference type="Pfam" id="PF02687">
    <property type="entry name" value="FtsX"/>
    <property type="match status" value="1"/>
</dbReference>
<keyword evidence="4 6" id="KW-1133">Transmembrane helix</keyword>
<keyword evidence="3 6" id="KW-0812">Transmembrane</keyword>
<evidence type="ECO:0000259" key="7">
    <source>
        <dbReference type="Pfam" id="PF02687"/>
    </source>
</evidence>
<gene>
    <name evidence="8" type="ORF">Nocox_41400</name>
</gene>
<dbReference type="Proteomes" id="UP000824681">
    <property type="component" value="Chromosome"/>
</dbReference>
<feature type="transmembrane region" description="Helical" evidence="6">
    <location>
        <begin position="477"/>
        <end position="499"/>
    </location>
</feature>
<feature type="domain" description="ABC3 transporter permease C-terminal" evidence="7">
    <location>
        <begin position="386"/>
        <end position="499"/>
    </location>
</feature>
<feature type="transmembrane region" description="Helical" evidence="6">
    <location>
        <begin position="61"/>
        <end position="82"/>
    </location>
</feature>
<sequence>MYATVADHYYSAMSFDLGFYAIGFLIVAVLVGLPLMTAMGAIPAALLSAPPNRHEFTNRRVVVLGLFTSFAGAWLMGLGAWLAREDLRYGAIEFFGFLLITLVGTGLLAAGFGPLPSWLLEILGPFAERLPPPLRLAVRDLARRQARAVLAITLAMMATAFGLALTVIAVGETAQSRAEYLPRGRPGSLLVQSSSMFIRSFSAADAAAVRATMERELPGVPIAQSETVADSLWYFRAEADGVEIPEEAVYWDQAIGDEKLLRYLTGDQSTPYDEGTAVVVTSADVKVDSVSLAYETDKDDETTASKTVRAIVARTSDPHMETIFVPSKIVRDLGYQLQPSELIVDPTLYRVTAQEQQRLDDRLDDAVAETHVERGFEASLGWLPVAVAAFLAALVCALTSGFGQATNSRQARVMRRAGSGSGSAFRWFCACRAGMSSLCGTVLGAVIGCPAGMLLLWPLTMRTTWEEPARVPFETPWPAITAIVIGLPLLAAALGALFAREHPGAQAEP</sequence>
<protein>
    <recommendedName>
        <fullName evidence="7">ABC3 transporter permease C-terminal domain-containing protein</fullName>
    </recommendedName>
</protein>
<dbReference type="InterPro" id="IPR003838">
    <property type="entry name" value="ABC3_permease_C"/>
</dbReference>
<feature type="transmembrane region" description="Helical" evidence="6">
    <location>
        <begin position="380"/>
        <end position="403"/>
    </location>
</feature>
<feature type="transmembrane region" description="Helical" evidence="6">
    <location>
        <begin position="148"/>
        <end position="171"/>
    </location>
</feature>
<evidence type="ECO:0000313" key="9">
    <source>
        <dbReference type="Proteomes" id="UP000824681"/>
    </source>
</evidence>
<name>A0ABX8UED6_9ACTN</name>
<evidence type="ECO:0000256" key="2">
    <source>
        <dbReference type="ARBA" id="ARBA00022475"/>
    </source>
</evidence>